<evidence type="ECO:0000313" key="4">
    <source>
        <dbReference type="EMBL" id="MDU0345914.1"/>
    </source>
</evidence>
<keyword evidence="1" id="KW-0378">Hydrolase</keyword>
<organism evidence="4 5">
    <name type="scientific">Microbacterium phycohabitans</name>
    <dbReference type="NCBI Taxonomy" id="3075993"/>
    <lineage>
        <taxon>Bacteria</taxon>
        <taxon>Bacillati</taxon>
        <taxon>Actinomycetota</taxon>
        <taxon>Actinomycetes</taxon>
        <taxon>Micrococcales</taxon>
        <taxon>Microbacteriaceae</taxon>
        <taxon>Microbacterium</taxon>
    </lineage>
</organism>
<evidence type="ECO:0000313" key="5">
    <source>
        <dbReference type="Proteomes" id="UP001261125"/>
    </source>
</evidence>
<dbReference type="Gene3D" id="3.40.50.10810">
    <property type="entry name" value="Tandem AAA-ATPase domain"/>
    <property type="match status" value="1"/>
</dbReference>
<dbReference type="SUPFAM" id="SSF52540">
    <property type="entry name" value="P-loop containing nucleoside triphosphate hydrolases"/>
    <property type="match status" value="2"/>
</dbReference>
<keyword evidence="5" id="KW-1185">Reference proteome</keyword>
<dbReference type="SMART" id="SM00487">
    <property type="entry name" value="DEXDc"/>
    <property type="match status" value="1"/>
</dbReference>
<evidence type="ECO:0000259" key="3">
    <source>
        <dbReference type="PROSITE" id="PS51194"/>
    </source>
</evidence>
<gene>
    <name evidence="4" type="ORF">RWH44_09365</name>
</gene>
<comment type="caution">
    <text evidence="4">The sequence shown here is derived from an EMBL/GenBank/DDBJ whole genome shotgun (WGS) entry which is preliminary data.</text>
</comment>
<reference evidence="4 5" key="1">
    <citation type="submission" date="2023-09" db="EMBL/GenBank/DDBJ databases">
        <title>Microbacterium fusihabitans sp. nov., Microbacterium phycihabitans sp. nov., and Microbacterium cervinum sp. nov., isolated from dried seaweeds of beach.</title>
        <authorList>
            <person name="Lee S.D."/>
        </authorList>
    </citation>
    <scope>NUCLEOTIDE SEQUENCE [LARGE SCALE GENOMIC DNA]</scope>
    <source>
        <strain evidence="4 5">KSW2-29</strain>
    </source>
</reference>
<dbReference type="InterPro" id="IPR049730">
    <property type="entry name" value="SNF2/RAD54-like_C"/>
</dbReference>
<protein>
    <submittedName>
        <fullName evidence="4">SNF2-related protein</fullName>
    </submittedName>
</protein>
<dbReference type="EMBL" id="JAWDIT010000003">
    <property type="protein sequence ID" value="MDU0345914.1"/>
    <property type="molecule type" value="Genomic_DNA"/>
</dbReference>
<dbReference type="InterPro" id="IPR001650">
    <property type="entry name" value="Helicase_C-like"/>
</dbReference>
<dbReference type="PROSITE" id="PS51194">
    <property type="entry name" value="HELICASE_CTER"/>
    <property type="match status" value="1"/>
</dbReference>
<evidence type="ECO:0000259" key="2">
    <source>
        <dbReference type="PROSITE" id="PS51192"/>
    </source>
</evidence>
<dbReference type="InterPro" id="IPR027417">
    <property type="entry name" value="P-loop_NTPase"/>
</dbReference>
<sequence length="1014" mass="109760">MSSWRDLLPGAERASFDALALGVELRQREAYDPARWEARAVVAVTPRLLARRQDDLQLVARPLVRGARETWIRADATWDAVRRSSGRFDPAHVRWFAELHALAQALRTTGPFAASGDTVALDAVDSPLLWSHLAAAGEFGIPIVAMHPQQSVRLAGSAEARVAIDAVGGGGLRLTARVSVDGESVPAAHARAIGSSGLFAFALERDPVPIVLAPVALPAPLPALVGTDGVDIPRAEAEEFLTEAYPRLARRAPLAVGAGVPAPPAARPTLEVAVTYTDDEVSYRLDWVYPGSLRFAYDSEHPGTGPARAASGEGSGATVAPESVALDAVDAGTSGSERDPRAEARIGERFETAWMTASDLPIAARARLHDADAAAFTTRVLPAVDVVDEVRVRTSGAVPAFRELRGDPTLRVTAVESVDRDWFDLGIVVTIDGRTIPFGTLFSALSRGRTRIKLSDGAWFSLAHPSLQRLRDLLEEAAALDEWETGPRLPRTHLALWSEFEDLADQSEAAVEWRGLARALREVDEVPAVPTPPGFLAALRPYQRDGLSWLALLHGHRLGGILADDMGLGKTLQLLALIAHTRALGDRRPWLVVAPTSVLPTWRDEAARFAPGLRVRVIEATAVRREHTVAALAGDADVVVASYGVVRADAAEFAVPHWSGVVLDEAQFVKNPATRIHRAIGALSTDAVFAATGTPIENGLDDLWALLALTAPGLFPSIRQFREDYTRAIEQLPTDQPTALSAAAASAHREKTLDRLRRRVRPFLLRRTKDVVAADLPPKQEQEIVVPLGPAHQQVYDRVLQRERQKVLGLLDDLDRQRFIVFRSLTLLRMLALAPGLVDERDAHLGSAKLDVLLERLVEVAAEGHRALVFSQFTSFLDLAAERLDAAGLSYAHLDGSTARRGEVVEGFREGDAPVFLISLKAGGFGLTLVEAEYVFLLDPWWNPAAENQAIDRAHRIGQTESVFVYRLIAAGTVEEKVRALQQRKAALFDAVIDDGEAFAASLDADDIRGLLGP</sequence>
<dbReference type="PROSITE" id="PS51192">
    <property type="entry name" value="HELICASE_ATP_BIND_1"/>
    <property type="match status" value="1"/>
</dbReference>
<feature type="domain" description="Helicase C-terminal" evidence="3">
    <location>
        <begin position="853"/>
        <end position="1007"/>
    </location>
</feature>
<dbReference type="SMART" id="SM00490">
    <property type="entry name" value="HELICc"/>
    <property type="match status" value="1"/>
</dbReference>
<name>A0ABU3SM96_9MICO</name>
<proteinExistence type="predicted"/>
<dbReference type="PANTHER" id="PTHR10799">
    <property type="entry name" value="SNF2/RAD54 HELICASE FAMILY"/>
    <property type="match status" value="1"/>
</dbReference>
<dbReference type="InterPro" id="IPR014001">
    <property type="entry name" value="Helicase_ATP-bd"/>
</dbReference>
<accession>A0ABU3SM96</accession>
<dbReference type="CDD" id="cd18793">
    <property type="entry name" value="SF2_C_SNF"/>
    <property type="match status" value="1"/>
</dbReference>
<dbReference type="Pfam" id="PF00271">
    <property type="entry name" value="Helicase_C"/>
    <property type="match status" value="1"/>
</dbReference>
<dbReference type="RefSeq" id="WP_316004378.1">
    <property type="nucleotide sequence ID" value="NZ_JAWDIT010000003.1"/>
</dbReference>
<dbReference type="Proteomes" id="UP001261125">
    <property type="component" value="Unassembled WGS sequence"/>
</dbReference>
<dbReference type="Gene3D" id="3.40.50.300">
    <property type="entry name" value="P-loop containing nucleotide triphosphate hydrolases"/>
    <property type="match status" value="1"/>
</dbReference>
<dbReference type="InterPro" id="IPR000330">
    <property type="entry name" value="SNF2_N"/>
</dbReference>
<feature type="domain" description="Helicase ATP-binding" evidence="2">
    <location>
        <begin position="551"/>
        <end position="713"/>
    </location>
</feature>
<dbReference type="Pfam" id="PF00176">
    <property type="entry name" value="SNF2-rel_dom"/>
    <property type="match status" value="1"/>
</dbReference>
<dbReference type="InterPro" id="IPR038718">
    <property type="entry name" value="SNF2-like_sf"/>
</dbReference>
<evidence type="ECO:0000256" key="1">
    <source>
        <dbReference type="ARBA" id="ARBA00022801"/>
    </source>
</evidence>